<accession>A0AAV7REQ6</accession>
<organism evidence="2 3">
    <name type="scientific">Pleurodeles waltl</name>
    <name type="common">Iberian ribbed newt</name>
    <dbReference type="NCBI Taxonomy" id="8319"/>
    <lineage>
        <taxon>Eukaryota</taxon>
        <taxon>Metazoa</taxon>
        <taxon>Chordata</taxon>
        <taxon>Craniata</taxon>
        <taxon>Vertebrata</taxon>
        <taxon>Euteleostomi</taxon>
        <taxon>Amphibia</taxon>
        <taxon>Batrachia</taxon>
        <taxon>Caudata</taxon>
        <taxon>Salamandroidea</taxon>
        <taxon>Salamandridae</taxon>
        <taxon>Pleurodelinae</taxon>
        <taxon>Pleurodeles</taxon>
    </lineage>
</organism>
<name>A0AAV7REQ6_PLEWA</name>
<sequence>MRGIRRIVRIEQPFQDGDCYAGLVVGRQSLLEAQSEEDGRQDPLVGVWHAAAGSGTELGEGSTEADARPRVLRDRETGLFP</sequence>
<dbReference type="AlphaFoldDB" id="A0AAV7REQ6"/>
<dbReference type="EMBL" id="JANPWB010000009">
    <property type="protein sequence ID" value="KAJ1149368.1"/>
    <property type="molecule type" value="Genomic_DNA"/>
</dbReference>
<comment type="caution">
    <text evidence="2">The sequence shown here is derived from an EMBL/GenBank/DDBJ whole genome shotgun (WGS) entry which is preliminary data.</text>
</comment>
<evidence type="ECO:0000256" key="1">
    <source>
        <dbReference type="SAM" id="MobiDB-lite"/>
    </source>
</evidence>
<keyword evidence="3" id="KW-1185">Reference proteome</keyword>
<feature type="compositionally biased region" description="Basic and acidic residues" evidence="1">
    <location>
        <begin position="65"/>
        <end position="81"/>
    </location>
</feature>
<evidence type="ECO:0000313" key="3">
    <source>
        <dbReference type="Proteomes" id="UP001066276"/>
    </source>
</evidence>
<reference evidence="2" key="1">
    <citation type="journal article" date="2022" name="bioRxiv">
        <title>Sequencing and chromosome-scale assembly of the giantPleurodeles waltlgenome.</title>
        <authorList>
            <person name="Brown T."/>
            <person name="Elewa A."/>
            <person name="Iarovenko S."/>
            <person name="Subramanian E."/>
            <person name="Araus A.J."/>
            <person name="Petzold A."/>
            <person name="Susuki M."/>
            <person name="Suzuki K.-i.T."/>
            <person name="Hayashi T."/>
            <person name="Toyoda A."/>
            <person name="Oliveira C."/>
            <person name="Osipova E."/>
            <person name="Leigh N.D."/>
            <person name="Simon A."/>
            <person name="Yun M.H."/>
        </authorList>
    </citation>
    <scope>NUCLEOTIDE SEQUENCE</scope>
    <source>
        <strain evidence="2">20211129_DDA</strain>
        <tissue evidence="2">Liver</tissue>
    </source>
</reference>
<protein>
    <submittedName>
        <fullName evidence="2">Uncharacterized protein</fullName>
    </submittedName>
</protein>
<dbReference type="Proteomes" id="UP001066276">
    <property type="component" value="Chromosome 5"/>
</dbReference>
<proteinExistence type="predicted"/>
<feature type="compositionally biased region" description="Low complexity" evidence="1">
    <location>
        <begin position="53"/>
        <end position="64"/>
    </location>
</feature>
<evidence type="ECO:0000313" key="2">
    <source>
        <dbReference type="EMBL" id="KAJ1149368.1"/>
    </source>
</evidence>
<feature type="region of interest" description="Disordered" evidence="1">
    <location>
        <begin position="53"/>
        <end position="81"/>
    </location>
</feature>
<gene>
    <name evidence="2" type="ORF">NDU88_002178</name>
</gene>